<keyword evidence="1" id="KW-0472">Membrane</keyword>
<feature type="signal peptide" evidence="2">
    <location>
        <begin position="1"/>
        <end position="27"/>
    </location>
</feature>
<gene>
    <name evidence="3" type="ORF">A2519_07470</name>
</gene>
<dbReference type="Gene3D" id="3.40.50.10610">
    <property type="entry name" value="ABC-type transport auxiliary lipoprotein component"/>
    <property type="match status" value="1"/>
</dbReference>
<keyword evidence="1" id="KW-0812">Transmembrane</keyword>
<feature type="transmembrane region" description="Helical" evidence="1">
    <location>
        <begin position="205"/>
        <end position="225"/>
    </location>
</feature>
<organism evidence="3 4">
    <name type="scientific">Candidatus Raymondbacteria bacterium RIFOXYD12_FULL_49_13</name>
    <dbReference type="NCBI Taxonomy" id="1817890"/>
    <lineage>
        <taxon>Bacteria</taxon>
        <taxon>Raymondiibacteriota</taxon>
    </lineage>
</organism>
<dbReference type="Proteomes" id="UP000179243">
    <property type="component" value="Unassembled WGS sequence"/>
</dbReference>
<evidence type="ECO:0000313" key="4">
    <source>
        <dbReference type="Proteomes" id="UP000179243"/>
    </source>
</evidence>
<dbReference type="InterPro" id="IPR005534">
    <property type="entry name" value="Curli_assmbl/transp-comp_CsgG"/>
</dbReference>
<dbReference type="EMBL" id="MFYX01000102">
    <property type="protein sequence ID" value="OGK02772.1"/>
    <property type="molecule type" value="Genomic_DNA"/>
</dbReference>
<protein>
    <recommendedName>
        <fullName evidence="5">DUF2380 domain-containing protein</fullName>
    </recommendedName>
</protein>
<feature type="chain" id="PRO_5009528514" description="DUF2380 domain-containing protein" evidence="2">
    <location>
        <begin position="28"/>
        <end position="245"/>
    </location>
</feature>
<dbReference type="GO" id="GO:0030288">
    <property type="term" value="C:outer membrane-bounded periplasmic space"/>
    <property type="evidence" value="ECO:0007669"/>
    <property type="project" value="InterPro"/>
</dbReference>
<comment type="caution">
    <text evidence="3">The sequence shown here is derived from an EMBL/GenBank/DDBJ whole genome shotgun (WGS) entry which is preliminary data.</text>
</comment>
<keyword evidence="1" id="KW-1133">Transmembrane helix</keyword>
<evidence type="ECO:0000256" key="1">
    <source>
        <dbReference type="SAM" id="Phobius"/>
    </source>
</evidence>
<reference evidence="3 4" key="1">
    <citation type="journal article" date="2016" name="Nat. Commun.">
        <title>Thousands of microbial genomes shed light on interconnected biogeochemical processes in an aquifer system.</title>
        <authorList>
            <person name="Anantharaman K."/>
            <person name="Brown C.T."/>
            <person name="Hug L.A."/>
            <person name="Sharon I."/>
            <person name="Castelle C.J."/>
            <person name="Probst A.J."/>
            <person name="Thomas B.C."/>
            <person name="Singh A."/>
            <person name="Wilkins M.J."/>
            <person name="Karaoz U."/>
            <person name="Brodie E.L."/>
            <person name="Williams K.H."/>
            <person name="Hubbard S.S."/>
            <person name="Banfield J.F."/>
        </authorList>
    </citation>
    <scope>NUCLEOTIDE SEQUENCE [LARGE SCALE GENOMIC DNA]</scope>
</reference>
<sequence length="245" mass="26028">MHVQKAFGVKILLVLFCLAFVSASLFAEDKGYMKYQGYKNPVKQVVAAADFEGRGLEQGEGSTLSDAFRSYLINTNAFRVMERGKMDEVLKEQGFQSSGACSDEACIVEMGQLLGVDNILAGSIGRVGGTYSVNVRFISVKTGEITRTVTKLFKGEIDGLLSDVLPDIANELAGISQPEPVVAAMPAQASETKNIPPKKGKSHSMLYIGLGVLGAGGAAAAFILSQQDDAAPEEKPAGTVKITWD</sequence>
<keyword evidence="2" id="KW-0732">Signal</keyword>
<dbReference type="Pfam" id="PF03783">
    <property type="entry name" value="CsgG"/>
    <property type="match status" value="1"/>
</dbReference>
<proteinExistence type="predicted"/>
<name>A0A1F7F893_UNCRA</name>
<accession>A0A1F7F893</accession>
<evidence type="ECO:0008006" key="5">
    <source>
        <dbReference type="Google" id="ProtNLM"/>
    </source>
</evidence>
<evidence type="ECO:0000256" key="2">
    <source>
        <dbReference type="SAM" id="SignalP"/>
    </source>
</evidence>
<dbReference type="AlphaFoldDB" id="A0A1F7F893"/>
<evidence type="ECO:0000313" key="3">
    <source>
        <dbReference type="EMBL" id="OGK02772.1"/>
    </source>
</evidence>